<keyword evidence="6" id="KW-1185">Reference proteome</keyword>
<keyword evidence="3" id="KW-0812">Transmembrane</keyword>
<feature type="domain" description="Fibronectin type-III" evidence="4">
    <location>
        <begin position="53"/>
        <end position="148"/>
    </location>
</feature>
<feature type="region of interest" description="Disordered" evidence="2">
    <location>
        <begin position="1169"/>
        <end position="1197"/>
    </location>
</feature>
<comment type="caution">
    <text evidence="5">The sequence shown here is derived from an EMBL/GenBank/DDBJ whole genome shotgun (WGS) entry which is preliminary data.</text>
</comment>
<dbReference type="CDD" id="cd00063">
    <property type="entry name" value="FN3"/>
    <property type="match status" value="2"/>
</dbReference>
<organism evidence="5 6">
    <name type="scientific">Candidatus Naiadarchaeum limnaeum</name>
    <dbReference type="NCBI Taxonomy" id="2756139"/>
    <lineage>
        <taxon>Archaea</taxon>
        <taxon>Candidatus Undinarchaeota</taxon>
        <taxon>Candidatus Undinarchaeia</taxon>
        <taxon>Candidatus Naiadarchaeales</taxon>
        <taxon>Candidatus Naiadarchaeaceae</taxon>
        <taxon>Candidatus Naiadarchaeum</taxon>
    </lineage>
</organism>
<keyword evidence="1" id="KW-0175">Coiled coil</keyword>
<feature type="compositionally biased region" description="Low complexity" evidence="2">
    <location>
        <begin position="253"/>
        <end position="266"/>
    </location>
</feature>
<evidence type="ECO:0000256" key="1">
    <source>
        <dbReference type="SAM" id="Coils"/>
    </source>
</evidence>
<name>A0A832V2Q5_9ARCH</name>
<dbReference type="Proteomes" id="UP000646946">
    <property type="component" value="Unassembled WGS sequence"/>
</dbReference>
<feature type="compositionally biased region" description="Pro residues" evidence="2">
    <location>
        <begin position="1176"/>
        <end position="1193"/>
    </location>
</feature>
<dbReference type="CDD" id="cd00146">
    <property type="entry name" value="PKD"/>
    <property type="match status" value="1"/>
</dbReference>
<proteinExistence type="predicted"/>
<feature type="coiled-coil region" evidence="1">
    <location>
        <begin position="993"/>
        <end position="1081"/>
    </location>
</feature>
<feature type="region of interest" description="Disordered" evidence="2">
    <location>
        <begin position="245"/>
        <end position="267"/>
    </location>
</feature>
<dbReference type="InterPro" id="IPR035986">
    <property type="entry name" value="PKD_dom_sf"/>
</dbReference>
<keyword evidence="3" id="KW-0472">Membrane</keyword>
<dbReference type="InterPro" id="IPR013783">
    <property type="entry name" value="Ig-like_fold"/>
</dbReference>
<reference evidence="5 6" key="1">
    <citation type="journal article" name="Nat. Commun.">
        <title>Undinarchaeota illuminate DPANN phylogeny and the impact of gene transfer on archaeal evolution.</title>
        <authorList>
            <person name="Dombrowski N."/>
            <person name="Williams T.A."/>
            <person name="Sun J."/>
            <person name="Woodcroft B.J."/>
            <person name="Lee J.H."/>
            <person name="Minh B.Q."/>
            <person name="Rinke C."/>
            <person name="Spang A."/>
        </authorList>
    </citation>
    <scope>NUCLEOTIDE SEQUENCE [LARGE SCALE GENOMIC DNA]</scope>
    <source>
        <strain evidence="5">MAG_bin1129</strain>
    </source>
</reference>
<dbReference type="Pfam" id="PF00041">
    <property type="entry name" value="fn3"/>
    <property type="match status" value="1"/>
</dbReference>
<dbReference type="InterPro" id="IPR036116">
    <property type="entry name" value="FN3_sf"/>
</dbReference>
<dbReference type="SMART" id="SM00060">
    <property type="entry name" value="FN3"/>
    <property type="match status" value="2"/>
</dbReference>
<evidence type="ECO:0000259" key="4">
    <source>
        <dbReference type="PROSITE" id="PS50853"/>
    </source>
</evidence>
<dbReference type="SUPFAM" id="SSF49299">
    <property type="entry name" value="PKD domain"/>
    <property type="match status" value="2"/>
</dbReference>
<accession>A0A832V2Q5</accession>
<dbReference type="InterPro" id="IPR003961">
    <property type="entry name" value="FN3_dom"/>
</dbReference>
<evidence type="ECO:0000256" key="2">
    <source>
        <dbReference type="SAM" id="MobiDB-lite"/>
    </source>
</evidence>
<feature type="domain" description="Fibronectin type-III" evidence="4">
    <location>
        <begin position="150"/>
        <end position="246"/>
    </location>
</feature>
<evidence type="ECO:0000313" key="6">
    <source>
        <dbReference type="Proteomes" id="UP000646946"/>
    </source>
</evidence>
<sequence>MKTPLKVAVLIILGIFLLISSINLLEIKAQTSLPPPPPPPPLPPTSDTSIPPPPSLPMVLSVIGTTSNSVTLSWTAYTGTGLNFYRIEKKLTGTTAWQTVSSVSTTVRTFTVTGLAASTSYDFRVHAMSSTTGVLQTSNTASATTQQPSSQLVLTAGTSTTTSVPLTWGWTAGADPRTTHYWVYYKFSGTTNWILHSQLDKTKAGWTVVGLNPGTPYDFKIEARDGVLGTSTLLKTSNIVTKTTQSTPSQDITPPTVTVSHTPTSPGVNRQVTINASATDNIQMADIDIYVDDVERTQKVCSQQLAQQITCIYTTTFSTQGPHTYFAQAVDQNGNTARDPPGTGTKIFTVGPAVTPTNPTAAIVSITPNPANLSQPVTFTGSGTAPAGRTIVGYEWNSSRNGFLSSSATFTRSTLAQGVHTITFRVKDSTNVWSDPATATLTIGLASLPSQLTATINSITPSAPSFGQEVNFVGSGTASFGRTIVGYEWSSNIDGVLGTASSFTTRDLSVGSHTITLTVTDDAGATASTTRILTVKQQSLGSPVQVVPRFVTLGNVVRAYNVTPGYPNVFCKITYGDQDVPCGTFVKSQFAEVCPRVRLNSPVLEFDLIENKSHLFSIAQSASSTIPIEPIVGGGELEVQLLSPSGSGDPQNFGTLADEDFLPSGLKLEIGTPVNIDKVKVGANYVNGVFYSLYKANNCGLKEITPLTPMDYFGRQRNFFVSFIQPSDCELGQTCNYVGEVIALNGKERGGLLYGFSYSRPLGIIATAPTSYDFGNVTPPYTATITITIENTGPELIQNLSAATNSPRLTLSLDKLALQGGETAVLSITTSLAATATAGNYRDEINITSASGVDVDKKVIPITYNVVVPEEIILPPPPEIIPPPPITIGATVSPGTWDIGKVAQNKMVEQNFAFGITADPADVKVEVGIPLEFADSFVSEKASINVGGGETRTKVAFTANKDIGTYSTKISFIFTKPGLTPETIDVPITFEIAEDIQGLLDAAKSEYNQLNSKFENFDAILENNNKLASQVQEDRTKARESLEDAKTALDKAENSLKSKNNEQAKQFISEADDKLTEARRAINNISSVVNDVQETPKKNLLPVFIIVIVASALGFFIFAIREGWIPLYKFPWLKDLFEKIGLGSLIEKPVDLAAKPRFTPQALGVARPQPIVQRPPGAPGQPAPVRPVTPPMTPEQRAKMEAYARQHPEYAAYLKQKQSSYDNRRYE</sequence>
<dbReference type="Gene3D" id="2.60.40.10">
    <property type="entry name" value="Immunoglobulins"/>
    <property type="match status" value="6"/>
</dbReference>
<gene>
    <name evidence="5" type="ORF">H1016_00080</name>
</gene>
<dbReference type="InterPro" id="IPR022409">
    <property type="entry name" value="PKD/Chitinase_dom"/>
</dbReference>
<dbReference type="AlphaFoldDB" id="A0A832V2Q5"/>
<evidence type="ECO:0000256" key="3">
    <source>
        <dbReference type="SAM" id="Phobius"/>
    </source>
</evidence>
<feature type="transmembrane region" description="Helical" evidence="3">
    <location>
        <begin position="1100"/>
        <end position="1120"/>
    </location>
</feature>
<protein>
    <submittedName>
        <fullName evidence="5">Fibronectin type III domain-containing protein</fullName>
    </submittedName>
</protein>
<feature type="region of interest" description="Disordered" evidence="2">
    <location>
        <begin position="33"/>
        <end position="53"/>
    </location>
</feature>
<evidence type="ECO:0000313" key="5">
    <source>
        <dbReference type="EMBL" id="HIJ99921.1"/>
    </source>
</evidence>
<dbReference type="PROSITE" id="PS50853">
    <property type="entry name" value="FN3"/>
    <property type="match status" value="2"/>
</dbReference>
<dbReference type="EMBL" id="DVAB01000002">
    <property type="protein sequence ID" value="HIJ99921.1"/>
    <property type="molecule type" value="Genomic_DNA"/>
</dbReference>
<keyword evidence="3" id="KW-1133">Transmembrane helix</keyword>
<dbReference type="SMART" id="SM00089">
    <property type="entry name" value="PKD"/>
    <property type="match status" value="2"/>
</dbReference>
<dbReference type="SUPFAM" id="SSF49265">
    <property type="entry name" value="Fibronectin type III"/>
    <property type="match status" value="1"/>
</dbReference>